<dbReference type="InterPro" id="IPR036393">
    <property type="entry name" value="AceGlu_kinase-like_sf"/>
</dbReference>
<reference evidence="6" key="1">
    <citation type="journal article" date="2013" name="Environ. Microbiol.">
        <title>Microbiota from the distal guts of lean and obese adolescents exhibit partial functional redundancy besides clear differences in community structure.</title>
        <authorList>
            <person name="Ferrer M."/>
            <person name="Ruiz A."/>
            <person name="Lanza F."/>
            <person name="Haange S.B."/>
            <person name="Oberbach A."/>
            <person name="Till H."/>
            <person name="Bargiela R."/>
            <person name="Campoy C."/>
            <person name="Segura M.T."/>
            <person name="Richter M."/>
            <person name="von Bergen M."/>
            <person name="Seifert J."/>
            <person name="Suarez A."/>
        </authorList>
    </citation>
    <scope>NUCLEOTIDE SEQUENCE</scope>
</reference>
<organism evidence="6">
    <name type="scientific">human gut metagenome</name>
    <dbReference type="NCBI Taxonomy" id="408170"/>
    <lineage>
        <taxon>unclassified sequences</taxon>
        <taxon>metagenomes</taxon>
        <taxon>organismal metagenomes</taxon>
    </lineage>
</organism>
<dbReference type="SUPFAM" id="SSF53633">
    <property type="entry name" value="Carbamate kinase-like"/>
    <property type="match status" value="1"/>
</dbReference>
<dbReference type="Pfam" id="PF00696">
    <property type="entry name" value="AA_kinase"/>
    <property type="match status" value="1"/>
</dbReference>
<dbReference type="AlphaFoldDB" id="K1TRC7"/>
<dbReference type="GO" id="GO:0005829">
    <property type="term" value="C:cytosol"/>
    <property type="evidence" value="ECO:0007669"/>
    <property type="project" value="TreeGrafter"/>
</dbReference>
<gene>
    <name evidence="6" type="ORF">LEA_06799</name>
</gene>
<sequence>MMDFSSVKRIVIKVGTSTLAHNTGNLNIRRVSKLIEVMSDLKNSGKDVIFVTSGAQGVGAAKAGLHSKPKEMTEKAGLRRYRSVRAYALFTTVNSTNYNHDGR</sequence>
<protein>
    <submittedName>
        <fullName evidence="6">Glutamate 5-kinase</fullName>
    </submittedName>
</protein>
<evidence type="ECO:0000256" key="3">
    <source>
        <dbReference type="ARBA" id="ARBA00022777"/>
    </source>
</evidence>
<evidence type="ECO:0000256" key="1">
    <source>
        <dbReference type="ARBA" id="ARBA00022679"/>
    </source>
</evidence>
<keyword evidence="2" id="KW-0547">Nucleotide-binding</keyword>
<dbReference type="PANTHER" id="PTHR43654:SF1">
    <property type="entry name" value="ISOPENTENYL PHOSPHATE KINASE"/>
    <property type="match status" value="1"/>
</dbReference>
<keyword evidence="4" id="KW-0067">ATP-binding</keyword>
<dbReference type="EMBL" id="AJWY01004457">
    <property type="protein sequence ID" value="EKC72323.1"/>
    <property type="molecule type" value="Genomic_DNA"/>
</dbReference>
<evidence type="ECO:0000259" key="5">
    <source>
        <dbReference type="Pfam" id="PF00696"/>
    </source>
</evidence>
<comment type="caution">
    <text evidence="6">The sequence shown here is derived from an EMBL/GenBank/DDBJ whole genome shotgun (WGS) entry which is preliminary data.</text>
</comment>
<proteinExistence type="predicted"/>
<dbReference type="PANTHER" id="PTHR43654">
    <property type="entry name" value="GLUTAMATE 5-KINASE"/>
    <property type="match status" value="1"/>
</dbReference>
<accession>K1TRC7</accession>
<keyword evidence="3 6" id="KW-0418">Kinase</keyword>
<dbReference type="GO" id="GO:0005524">
    <property type="term" value="F:ATP binding"/>
    <property type="evidence" value="ECO:0007669"/>
    <property type="project" value="UniProtKB-KW"/>
</dbReference>
<dbReference type="InterPro" id="IPR001048">
    <property type="entry name" value="Asp/Glu/Uridylate_kinase"/>
</dbReference>
<evidence type="ECO:0000256" key="4">
    <source>
        <dbReference type="ARBA" id="ARBA00022840"/>
    </source>
</evidence>
<feature type="domain" description="Aspartate/glutamate/uridylate kinase" evidence="5">
    <location>
        <begin position="8"/>
        <end position="98"/>
    </location>
</feature>
<evidence type="ECO:0000313" key="6">
    <source>
        <dbReference type="EMBL" id="EKC72323.1"/>
    </source>
</evidence>
<evidence type="ECO:0000256" key="2">
    <source>
        <dbReference type="ARBA" id="ARBA00022741"/>
    </source>
</evidence>
<feature type="non-terminal residue" evidence="6">
    <location>
        <position position="103"/>
    </location>
</feature>
<name>K1TRC7_9ZZZZ</name>
<keyword evidence="1" id="KW-0808">Transferase</keyword>
<dbReference type="Gene3D" id="3.40.1160.10">
    <property type="entry name" value="Acetylglutamate kinase-like"/>
    <property type="match status" value="1"/>
</dbReference>
<dbReference type="GO" id="GO:0004349">
    <property type="term" value="F:glutamate 5-kinase activity"/>
    <property type="evidence" value="ECO:0007669"/>
    <property type="project" value="TreeGrafter"/>
</dbReference>